<dbReference type="OrthoDB" id="63589at2759"/>
<dbReference type="Pfam" id="PF10220">
    <property type="entry name" value="Smg8_Smg9"/>
    <property type="match status" value="3"/>
</dbReference>
<gene>
    <name evidence="5" type="ORF">LSAA_8772</name>
</gene>
<reference evidence="5" key="1">
    <citation type="submission" date="2021-02" db="EMBL/GenBank/DDBJ databases">
        <authorList>
            <person name="Bekaert M."/>
        </authorList>
    </citation>
    <scope>NUCLEOTIDE SEQUENCE</scope>
    <source>
        <strain evidence="5">IoA-00</strain>
    </source>
</reference>
<proteinExistence type="inferred from homology"/>
<evidence type="ECO:0000256" key="1">
    <source>
        <dbReference type="ARBA" id="ARBA00006443"/>
    </source>
</evidence>
<name>A0A7R8CW53_LEPSM</name>
<evidence type="ECO:0000256" key="4">
    <source>
        <dbReference type="RuleBase" id="RU367133"/>
    </source>
</evidence>
<keyword evidence="6" id="KW-1185">Reference proteome</keyword>
<accession>A0A7R8CW53</accession>
<comment type="similarity">
    <text evidence="1 4">Belongs to the SMG8 family.</text>
</comment>
<protein>
    <recommendedName>
        <fullName evidence="3 4">Nonsense-mediated mRNA decay factor SMG8</fullName>
    </recommendedName>
</protein>
<dbReference type="GO" id="GO:0000184">
    <property type="term" value="P:nuclear-transcribed mRNA catabolic process, nonsense-mediated decay"/>
    <property type="evidence" value="ECO:0007669"/>
    <property type="project" value="UniProtKB-UniRule"/>
</dbReference>
<organism evidence="5 6">
    <name type="scientific">Lepeophtheirus salmonis</name>
    <name type="common">Salmon louse</name>
    <name type="synonym">Caligus salmonis</name>
    <dbReference type="NCBI Taxonomy" id="72036"/>
    <lineage>
        <taxon>Eukaryota</taxon>
        <taxon>Metazoa</taxon>
        <taxon>Ecdysozoa</taxon>
        <taxon>Arthropoda</taxon>
        <taxon>Crustacea</taxon>
        <taxon>Multicrustacea</taxon>
        <taxon>Hexanauplia</taxon>
        <taxon>Copepoda</taxon>
        <taxon>Siphonostomatoida</taxon>
        <taxon>Caligidae</taxon>
        <taxon>Lepeophtheirus</taxon>
    </lineage>
</organism>
<dbReference type="EMBL" id="HG994583">
    <property type="protein sequence ID" value="CAF2918902.1"/>
    <property type="molecule type" value="Genomic_DNA"/>
</dbReference>
<evidence type="ECO:0000256" key="2">
    <source>
        <dbReference type="ARBA" id="ARBA00023161"/>
    </source>
</evidence>
<evidence type="ECO:0000313" key="5">
    <source>
        <dbReference type="EMBL" id="CAF2918902.1"/>
    </source>
</evidence>
<keyword evidence="2 4" id="KW-0866">Nonsense-mediated mRNA decay</keyword>
<evidence type="ECO:0000313" key="6">
    <source>
        <dbReference type="Proteomes" id="UP000675881"/>
    </source>
</evidence>
<dbReference type="AlphaFoldDB" id="A0A7R8CW53"/>
<dbReference type="Proteomes" id="UP000675881">
    <property type="component" value="Chromosome 4"/>
</dbReference>
<comment type="function">
    <text evidence="4">Involved in nonsense-mediated decay (NMD) of mRNAs containing premature stop codons.</text>
</comment>
<dbReference type="PANTHER" id="PTHR13091">
    <property type="entry name" value="AMPLIFIED IN BREAST CANCER 2-RELATED"/>
    <property type="match status" value="1"/>
</dbReference>
<evidence type="ECO:0000256" key="3">
    <source>
        <dbReference type="ARBA" id="ARBA00029509"/>
    </source>
</evidence>
<dbReference type="PANTHER" id="PTHR13091:SF0">
    <property type="entry name" value="NONSENSE-MEDIATED MRNA DECAY FACTOR SMG8"/>
    <property type="match status" value="1"/>
</dbReference>
<dbReference type="InterPro" id="IPR019354">
    <property type="entry name" value="SMG8-like"/>
</dbReference>
<sequence>MGTGNSPLRSNVWHSHAPWITMSVLSIHARGPCAVEYAKTLQEECTYYWASSRQQCEAVSLSGKHCIKRIHGDEEIHSSNYVFNSACNCGKTQISRADPFNIKEANFDFYFRLEDGCCQDMEHWELPFKNPSDNLHLSRISIVEDLMHLSDTLDQLSIEDSNQKSQTEFEGIGYNVLTEEEFTKDLSPELPYWSLIHMGPSSKYSHSSGLNQPGFLGNYKHLLSWDIPITKTDLTILKEKWSNLRNFHSRLCSRRSIAVGQLMRIHVVTPKAPINVNLLPKVMPTEGGPVFVTGCMEPIKLPPNTYWIIRLPFLYSSKDGGIHLPPIKVNETNSGKLLQGFINVTEEFEDD</sequence>